<dbReference type="InterPro" id="IPR006703">
    <property type="entry name" value="G_AIG1"/>
</dbReference>
<dbReference type="SUPFAM" id="SSF52540">
    <property type="entry name" value="P-loop containing nucleoside triphosphate hydrolases"/>
    <property type="match status" value="1"/>
</dbReference>
<keyword evidence="6" id="KW-1185">Reference proteome</keyword>
<dbReference type="EMBL" id="JANAWD010000187">
    <property type="protein sequence ID" value="KAJ3484482.1"/>
    <property type="molecule type" value="Genomic_DNA"/>
</dbReference>
<evidence type="ECO:0000256" key="3">
    <source>
        <dbReference type="SAM" id="MobiDB-lite"/>
    </source>
</evidence>
<dbReference type="Pfam" id="PF04548">
    <property type="entry name" value="AIG1"/>
    <property type="match status" value="1"/>
</dbReference>
<comment type="caution">
    <text evidence="5">The sequence shown here is derived from an EMBL/GenBank/DDBJ whole genome shotgun (WGS) entry which is preliminary data.</text>
</comment>
<evidence type="ECO:0000256" key="1">
    <source>
        <dbReference type="ARBA" id="ARBA00022741"/>
    </source>
</evidence>
<dbReference type="GO" id="GO:0005525">
    <property type="term" value="F:GTP binding"/>
    <property type="evidence" value="ECO:0007669"/>
    <property type="project" value="InterPro"/>
</dbReference>
<gene>
    <name evidence="5" type="ORF">NLI96_g5623</name>
</gene>
<feature type="compositionally biased region" description="Basic residues" evidence="3">
    <location>
        <begin position="521"/>
        <end position="539"/>
    </location>
</feature>
<feature type="domain" description="AIG1-type G" evidence="4">
    <location>
        <begin position="22"/>
        <end position="152"/>
    </location>
</feature>
<feature type="coiled-coil region" evidence="2">
    <location>
        <begin position="410"/>
        <end position="437"/>
    </location>
</feature>
<dbReference type="CDD" id="cd00882">
    <property type="entry name" value="Ras_like_GTPase"/>
    <property type="match status" value="1"/>
</dbReference>
<keyword evidence="1" id="KW-0547">Nucleotide-binding</keyword>
<dbReference type="Proteomes" id="UP001212997">
    <property type="component" value="Unassembled WGS sequence"/>
</dbReference>
<dbReference type="AlphaFoldDB" id="A0AAD5V2K4"/>
<evidence type="ECO:0000313" key="6">
    <source>
        <dbReference type="Proteomes" id="UP001212997"/>
    </source>
</evidence>
<feature type="coiled-coil region" evidence="2">
    <location>
        <begin position="231"/>
        <end position="326"/>
    </location>
</feature>
<dbReference type="InterPro" id="IPR027417">
    <property type="entry name" value="P-loop_NTPase"/>
</dbReference>
<protein>
    <recommendedName>
        <fullName evidence="4">AIG1-type G domain-containing protein</fullName>
    </recommendedName>
</protein>
<feature type="region of interest" description="Disordered" evidence="3">
    <location>
        <begin position="508"/>
        <end position="545"/>
    </location>
</feature>
<proteinExistence type="predicted"/>
<keyword evidence="2" id="KW-0175">Coiled coil</keyword>
<sequence>MAEITTSPQVKEGSNVSEESATIIVLGLTGSGKSSFVNLVSGSKFEVGGSLNSCTTDIALTDPFILSGKCVTLIDTPGFDDSEKSDSKIIRLLAEFLKATYEKGRVLNGVVYLHRISDCRVGGAAMKSIERFKKMCGADVYKNVRIVTTMWEGIDKEIGEDHQKELGTDPDFFGKLTEKGAVMISHDGSIESAQKIISDLLHTEPKPLELQREMVDQKKKLYQTKVGIRMTEELAKQHQKHQKDIEELKKEINDLILSKDDERKEEMKELQEDLSDLKARLEAISKEERELEDRDSKVTQECQERIERLVNDMEAKERDTQNFKVQLRAHAEAIRILKSDNDMMTLKAERDRTAAENANKAELQGIAERFEEERQKAGKRYKEEIASQLGLMRTKLEGEGGQIGRNVQERQEIARSVEELKDAIQGVERRAANQLKEAEETHRATMEVALRSAEERMTLVTGQYKMQLDLLARAQEEEKRQMVATIEGLLRKHKGEIKALHDMYAHRSESEWEDMDEDRRGRRSRGQSRQPKGSKKARAGGRQFTYQEMNEYQGSSQGLFRKLGMVLDMMITEGNI</sequence>
<name>A0AAD5V2K4_9APHY</name>
<evidence type="ECO:0000259" key="4">
    <source>
        <dbReference type="Pfam" id="PF04548"/>
    </source>
</evidence>
<reference evidence="5" key="1">
    <citation type="submission" date="2022-07" db="EMBL/GenBank/DDBJ databases">
        <title>Genome Sequence of Physisporinus lineatus.</title>
        <authorList>
            <person name="Buettner E."/>
        </authorList>
    </citation>
    <scope>NUCLEOTIDE SEQUENCE</scope>
    <source>
        <strain evidence="5">VT162</strain>
    </source>
</reference>
<evidence type="ECO:0000256" key="2">
    <source>
        <dbReference type="SAM" id="Coils"/>
    </source>
</evidence>
<accession>A0AAD5V2K4</accession>
<organism evidence="5 6">
    <name type="scientific">Meripilus lineatus</name>
    <dbReference type="NCBI Taxonomy" id="2056292"/>
    <lineage>
        <taxon>Eukaryota</taxon>
        <taxon>Fungi</taxon>
        <taxon>Dikarya</taxon>
        <taxon>Basidiomycota</taxon>
        <taxon>Agaricomycotina</taxon>
        <taxon>Agaricomycetes</taxon>
        <taxon>Polyporales</taxon>
        <taxon>Meripilaceae</taxon>
        <taxon>Meripilus</taxon>
    </lineage>
</organism>
<dbReference type="Gene3D" id="3.40.50.300">
    <property type="entry name" value="P-loop containing nucleotide triphosphate hydrolases"/>
    <property type="match status" value="1"/>
</dbReference>
<evidence type="ECO:0000313" key="5">
    <source>
        <dbReference type="EMBL" id="KAJ3484482.1"/>
    </source>
</evidence>